<keyword evidence="2" id="KW-1185">Reference proteome</keyword>
<dbReference type="KEGG" id="ncb:C0V82_00940"/>
<dbReference type="OrthoDB" id="9791262at2"/>
<dbReference type="GO" id="GO:0016706">
    <property type="term" value="F:2-oxoglutarate-dependent dioxygenase activity"/>
    <property type="evidence" value="ECO:0007669"/>
    <property type="project" value="UniProtKB-ARBA"/>
</dbReference>
<gene>
    <name evidence="1" type="ORF">C0V82_00940</name>
</gene>
<dbReference type="EMBL" id="CP025611">
    <property type="protein sequence ID" value="AUN31575.1"/>
    <property type="molecule type" value="Genomic_DNA"/>
</dbReference>
<keyword evidence="1" id="KW-0223">Dioxygenase</keyword>
<sequence length="221" mass="23680">MTDLHPHGAIHLPRLVATTLVEQLRADLAPFPLDRPGLRLRGVTAVAALLAPDGAMGQAAAALIGPRAMPVRALLFDKSSARNWAVGWHQDRVIAVKQRLEVSGFGPWSVKEGVIHVAPPVEILRGMVTLRLHLDPVGTENAPLLYAPGSHRLGIVPVGQVPEFVERCGVETSLAQAGDAWAYSTLILHASEPALSPDRRRVLHVDYAACSLPGGLEWLGI</sequence>
<reference evidence="1 2" key="1">
    <citation type="submission" date="2017-12" db="EMBL/GenBank/DDBJ databases">
        <title>Genomes of bacteria within cyanobacterial aggregates.</title>
        <authorList>
            <person name="Cai H."/>
        </authorList>
    </citation>
    <scope>NUCLEOTIDE SEQUENCE [LARGE SCALE GENOMIC DNA]</scope>
    <source>
        <strain evidence="1 2">TH16</strain>
    </source>
</reference>
<dbReference type="RefSeq" id="WP_102113147.1">
    <property type="nucleotide sequence ID" value="NZ_BMGN01000005.1"/>
</dbReference>
<evidence type="ECO:0000313" key="2">
    <source>
        <dbReference type="Proteomes" id="UP000234752"/>
    </source>
</evidence>
<dbReference type="Pfam" id="PF05721">
    <property type="entry name" value="PhyH"/>
    <property type="match status" value="1"/>
</dbReference>
<dbReference type="Proteomes" id="UP000234752">
    <property type="component" value="Chromosome eg_1"/>
</dbReference>
<evidence type="ECO:0000313" key="1">
    <source>
        <dbReference type="EMBL" id="AUN31575.1"/>
    </source>
</evidence>
<proteinExistence type="predicted"/>
<accession>A0A2K9NH22</accession>
<protein>
    <submittedName>
        <fullName evidence="1">Phytanoyl-CoA dioxygenase</fullName>
    </submittedName>
</protein>
<organism evidence="1 2">
    <name type="scientific">Niveispirillum cyanobacteriorum</name>
    <dbReference type="NCBI Taxonomy" id="1612173"/>
    <lineage>
        <taxon>Bacteria</taxon>
        <taxon>Pseudomonadati</taxon>
        <taxon>Pseudomonadota</taxon>
        <taxon>Alphaproteobacteria</taxon>
        <taxon>Rhodospirillales</taxon>
        <taxon>Azospirillaceae</taxon>
        <taxon>Niveispirillum</taxon>
    </lineage>
</organism>
<dbReference type="AlphaFoldDB" id="A0A2K9NH22"/>
<dbReference type="Gene3D" id="2.60.120.620">
    <property type="entry name" value="q2cbj1_9rhob like domain"/>
    <property type="match status" value="1"/>
</dbReference>
<dbReference type="SUPFAM" id="SSF51197">
    <property type="entry name" value="Clavaminate synthase-like"/>
    <property type="match status" value="1"/>
</dbReference>
<dbReference type="InterPro" id="IPR008775">
    <property type="entry name" value="Phytyl_CoA_dOase-like"/>
</dbReference>
<keyword evidence="1" id="KW-0560">Oxidoreductase</keyword>
<name>A0A2K9NH22_9PROT</name>